<protein>
    <submittedName>
        <fullName evidence="3">Uncharacterized protein</fullName>
    </submittedName>
</protein>
<keyword evidence="1" id="KW-0472">Membrane</keyword>
<gene>
    <name evidence="3" type="primary">ga17595</name>
    <name evidence="2" type="synonym">ga17348</name>
    <name evidence="2" type="ORF">PR202_ga17348</name>
    <name evidence="3" type="ORF">PR202_ga17595</name>
</gene>
<dbReference type="EMBL" id="BQKI01000008">
    <property type="protein sequence ID" value="GJN00181.1"/>
    <property type="molecule type" value="Genomic_DNA"/>
</dbReference>
<sequence>MFEKQKRNATTLSLPCVLIIAYKGVASNMVTYLTGVVGMSTSAATKSVSAWSGVTSMLPLVSAVLADSYWDRYSTITVSSVLYVFWHVPWDMQPFDVAHRYSCQDHLTNNICRLVPRRSSYRQEDGNGRGWFSDDPKEAHLDKYYWFSALLSSISFVVFLHLCKYYRSTDASPSGKYDFSGVTFDLLVKNS</sequence>
<reference evidence="3" key="1">
    <citation type="journal article" date="2018" name="DNA Res.">
        <title>Multiple hybrid de novo genome assembly of finger millet, an orphan allotetraploid crop.</title>
        <authorList>
            <person name="Hatakeyama M."/>
            <person name="Aluri S."/>
            <person name="Balachadran M.T."/>
            <person name="Sivarajan S.R."/>
            <person name="Patrignani A."/>
            <person name="Gruter S."/>
            <person name="Poveda L."/>
            <person name="Shimizu-Inatsugi R."/>
            <person name="Baeten J."/>
            <person name="Francoijs K.J."/>
            <person name="Nataraja K.N."/>
            <person name="Reddy Y.A.N."/>
            <person name="Phadnis S."/>
            <person name="Ravikumar R.L."/>
            <person name="Schlapbach R."/>
            <person name="Sreeman S.M."/>
            <person name="Shimizu K.K."/>
        </authorList>
    </citation>
    <scope>NUCLEOTIDE SEQUENCE</scope>
</reference>
<evidence type="ECO:0000313" key="4">
    <source>
        <dbReference type="Proteomes" id="UP001054889"/>
    </source>
</evidence>
<evidence type="ECO:0000313" key="2">
    <source>
        <dbReference type="EMBL" id="GJN00181.1"/>
    </source>
</evidence>
<proteinExistence type="predicted"/>
<dbReference type="AlphaFoldDB" id="A0AAV5CQT3"/>
<evidence type="ECO:0000256" key="1">
    <source>
        <dbReference type="SAM" id="Phobius"/>
    </source>
</evidence>
<dbReference type="InterPro" id="IPR036259">
    <property type="entry name" value="MFS_trans_sf"/>
</dbReference>
<name>A0AAV5CQT3_ELECO</name>
<feature type="transmembrane region" description="Helical" evidence="1">
    <location>
        <begin position="48"/>
        <end position="66"/>
    </location>
</feature>
<keyword evidence="1" id="KW-1133">Transmembrane helix</keyword>
<organism evidence="3 4">
    <name type="scientific">Eleusine coracana subsp. coracana</name>
    <dbReference type="NCBI Taxonomy" id="191504"/>
    <lineage>
        <taxon>Eukaryota</taxon>
        <taxon>Viridiplantae</taxon>
        <taxon>Streptophyta</taxon>
        <taxon>Embryophyta</taxon>
        <taxon>Tracheophyta</taxon>
        <taxon>Spermatophyta</taxon>
        <taxon>Magnoliopsida</taxon>
        <taxon>Liliopsida</taxon>
        <taxon>Poales</taxon>
        <taxon>Poaceae</taxon>
        <taxon>PACMAD clade</taxon>
        <taxon>Chloridoideae</taxon>
        <taxon>Cynodonteae</taxon>
        <taxon>Eleusininae</taxon>
        <taxon>Eleusine</taxon>
    </lineage>
</organism>
<dbReference type="Gene3D" id="1.20.1250.20">
    <property type="entry name" value="MFS general substrate transporter like domains"/>
    <property type="match status" value="2"/>
</dbReference>
<dbReference type="Proteomes" id="UP001054889">
    <property type="component" value="Unassembled WGS sequence"/>
</dbReference>
<feature type="transmembrane region" description="Helical" evidence="1">
    <location>
        <begin position="144"/>
        <end position="163"/>
    </location>
</feature>
<evidence type="ECO:0000313" key="3">
    <source>
        <dbReference type="EMBL" id="GJN00413.1"/>
    </source>
</evidence>
<keyword evidence="1" id="KW-0812">Transmembrane</keyword>
<comment type="caution">
    <text evidence="3">The sequence shown here is derived from an EMBL/GenBank/DDBJ whole genome shotgun (WGS) entry which is preliminary data.</text>
</comment>
<accession>A0AAV5CQT3</accession>
<reference evidence="3" key="2">
    <citation type="submission" date="2021-12" db="EMBL/GenBank/DDBJ databases">
        <title>Resequencing data analysis of finger millet.</title>
        <authorList>
            <person name="Hatakeyama M."/>
            <person name="Aluri S."/>
            <person name="Balachadran M.T."/>
            <person name="Sivarajan S.R."/>
            <person name="Poveda L."/>
            <person name="Shimizu-Inatsugi R."/>
            <person name="Schlapbach R."/>
            <person name="Sreeman S.M."/>
            <person name="Shimizu K.K."/>
        </authorList>
    </citation>
    <scope>NUCLEOTIDE SEQUENCE</scope>
</reference>
<keyword evidence="4" id="KW-1185">Reference proteome</keyword>
<dbReference type="EMBL" id="BQKI01000008">
    <property type="protein sequence ID" value="GJN00413.1"/>
    <property type="molecule type" value="Genomic_DNA"/>
</dbReference>
<feature type="transmembrane region" description="Helical" evidence="1">
    <location>
        <begin position="73"/>
        <end position="90"/>
    </location>
</feature>
<dbReference type="PANTHER" id="PTHR11654">
    <property type="entry name" value="OLIGOPEPTIDE TRANSPORTER-RELATED"/>
    <property type="match status" value="1"/>
</dbReference>
<feature type="transmembrane region" description="Helical" evidence="1">
    <location>
        <begin position="12"/>
        <end position="36"/>
    </location>
</feature>